<keyword evidence="2" id="KW-0677">Repeat</keyword>
<name>Q56IA6_CSIV</name>
<dbReference type="InterPro" id="IPR002110">
    <property type="entry name" value="Ankyrin_rpt"/>
</dbReference>
<evidence type="ECO:0000256" key="3">
    <source>
        <dbReference type="ARBA" id="ARBA00022863"/>
    </source>
</evidence>
<dbReference type="InterPro" id="IPR036770">
    <property type="entry name" value="Ankyrin_rpt-contain_sf"/>
</dbReference>
<keyword evidence="3" id="KW-1100">Inhibition of host NF-kappa-B by virus</keyword>
<protein>
    <submittedName>
        <fullName evidence="5">Vankyrin 3</fullName>
    </submittedName>
</protein>
<dbReference type="Gene3D" id="1.25.40.20">
    <property type="entry name" value="Ankyrin repeat-containing domain"/>
    <property type="match status" value="1"/>
</dbReference>
<organismHost>
    <name type="scientific">Campoletis sonorensis</name>
    <dbReference type="NCBI Taxonomy" id="7416"/>
</organismHost>
<dbReference type="PANTHER" id="PTHR46680">
    <property type="entry name" value="NF-KAPPA-B INHIBITOR ALPHA"/>
    <property type="match status" value="1"/>
</dbReference>
<sequence>MDISGIRKLFGRNGILGNTIFHELAYVGSLTLLYRFRDNFDESFRSFLQETNNDGENSIHVAANTHRGFHAIRLIEELVNLGVDLNARDRSLNMTVLHIAVHHKDYALAKWLRQQPNVDINVKNFDGLTAYGLACLENDEEMMRILRWNRFKLTACTAESA</sequence>
<dbReference type="SUPFAM" id="SSF48403">
    <property type="entry name" value="Ankyrin repeat"/>
    <property type="match status" value="1"/>
</dbReference>
<keyword evidence="1" id="KW-0945">Host-virus interaction</keyword>
<dbReference type="PROSITE" id="PS50088">
    <property type="entry name" value="ANK_REPEAT"/>
    <property type="match status" value="1"/>
</dbReference>
<dbReference type="InterPro" id="IPR051070">
    <property type="entry name" value="NF-kappa-B_inhibitor"/>
</dbReference>
<evidence type="ECO:0000256" key="1">
    <source>
        <dbReference type="ARBA" id="ARBA00022581"/>
    </source>
</evidence>
<dbReference type="GO" id="GO:0085034">
    <property type="term" value="P:symbiont-mediated suppression of host NF-kappaB cascade"/>
    <property type="evidence" value="ECO:0007669"/>
    <property type="project" value="UniProtKB-KW"/>
</dbReference>
<reference evidence="5" key="1">
    <citation type="journal article" date="2005" name="J. Virol.">
        <title>Ikappabeta-related vankyrin genes in the Campoletis sonorensis ichnovirus: temporal and tissue-specific patterns of expression in parasitized Heliothis virescens lepidopteran hosts.</title>
        <authorList>
            <person name="Kroemer J.A."/>
            <person name="Webb B.A."/>
        </authorList>
    </citation>
    <scope>NUCLEOTIDE SEQUENCE</scope>
</reference>
<dbReference type="EMBL" id="AY953132">
    <property type="protein sequence ID" value="AAX56955.1"/>
    <property type="molecule type" value="mRNA"/>
</dbReference>
<dbReference type="GO" id="GO:0034142">
    <property type="term" value="P:toll-like receptor 4 signaling pathway"/>
    <property type="evidence" value="ECO:0007669"/>
    <property type="project" value="TreeGrafter"/>
</dbReference>
<proteinExistence type="evidence at transcript level"/>
<evidence type="ECO:0000256" key="4">
    <source>
        <dbReference type="ARBA" id="ARBA00023043"/>
    </source>
</evidence>
<dbReference type="PANTHER" id="PTHR46680:SF1">
    <property type="entry name" value="NF-KAPPA-B INHIBITOR ALPHA"/>
    <property type="match status" value="1"/>
</dbReference>
<dbReference type="GO" id="GO:0071356">
    <property type="term" value="P:cellular response to tumor necrosis factor"/>
    <property type="evidence" value="ECO:0007669"/>
    <property type="project" value="TreeGrafter"/>
</dbReference>
<dbReference type="Pfam" id="PF13857">
    <property type="entry name" value="Ank_5"/>
    <property type="match status" value="1"/>
</dbReference>
<evidence type="ECO:0000313" key="5">
    <source>
        <dbReference type="EMBL" id="AAX56955.1"/>
    </source>
</evidence>
<dbReference type="GO" id="GO:0051059">
    <property type="term" value="F:NF-kappaB binding"/>
    <property type="evidence" value="ECO:0007669"/>
    <property type="project" value="TreeGrafter"/>
</dbReference>
<organism evidence="5">
    <name type="scientific">Campoletis sonorensis ichnovirus</name>
    <name type="common">CsIV</name>
    <dbReference type="NCBI Taxonomy" id="10484"/>
    <lineage>
        <taxon>Viruses</taxon>
        <taxon>Viruses incertae sedis</taxon>
        <taxon>Polydnaviriformidae</taxon>
        <taxon>Ichnoviriform</taxon>
    </lineage>
</organism>
<keyword evidence="4" id="KW-0040">ANK repeat</keyword>
<accession>Q56IA6</accession>
<evidence type="ECO:0000256" key="2">
    <source>
        <dbReference type="ARBA" id="ARBA00022737"/>
    </source>
</evidence>
<dbReference type="SMART" id="SM00248">
    <property type="entry name" value="ANK"/>
    <property type="match status" value="3"/>
</dbReference>